<dbReference type="InterPro" id="IPR050496">
    <property type="entry name" value="SNF2_RAD54_helicase_repair"/>
</dbReference>
<dbReference type="PANTHER" id="PTHR45629">
    <property type="entry name" value="SNF2/RAD54 FAMILY MEMBER"/>
    <property type="match status" value="1"/>
</dbReference>
<keyword evidence="3" id="KW-1185">Reference proteome</keyword>
<name>A0A6A2X9X9_HIBSY</name>
<dbReference type="Gene3D" id="3.40.50.10810">
    <property type="entry name" value="Tandem AAA-ATPase domain"/>
    <property type="match status" value="2"/>
</dbReference>
<evidence type="ECO:0000313" key="3">
    <source>
        <dbReference type="Proteomes" id="UP000436088"/>
    </source>
</evidence>
<dbReference type="InterPro" id="IPR014001">
    <property type="entry name" value="Helicase_ATP-bd"/>
</dbReference>
<feature type="domain" description="Helicase ATP-binding" evidence="1">
    <location>
        <begin position="37"/>
        <end position="235"/>
    </location>
</feature>
<evidence type="ECO:0000259" key="1">
    <source>
        <dbReference type="SMART" id="SM00487"/>
    </source>
</evidence>
<comment type="caution">
    <text evidence="2">The sequence shown here is derived from an EMBL/GenBank/DDBJ whole genome shotgun (WGS) entry which is preliminary data.</text>
</comment>
<accession>A0A6A2X9X9</accession>
<dbReference type="InterPro" id="IPR000330">
    <property type="entry name" value="SNF2_N"/>
</dbReference>
<evidence type="ECO:0000313" key="2">
    <source>
        <dbReference type="EMBL" id="KAE8664075.1"/>
    </source>
</evidence>
<gene>
    <name evidence="2" type="ORF">F3Y22_tig00112857pilonHSYRG00237</name>
</gene>
<dbReference type="PANTHER" id="PTHR45629:SF7">
    <property type="entry name" value="DNA EXCISION REPAIR PROTEIN ERCC-6-RELATED"/>
    <property type="match status" value="1"/>
</dbReference>
<dbReference type="SUPFAM" id="SSF52540">
    <property type="entry name" value="P-loop containing nucleoside triphosphate hydrolases"/>
    <property type="match status" value="1"/>
</dbReference>
<dbReference type="Proteomes" id="UP000436088">
    <property type="component" value="Unassembled WGS sequence"/>
</dbReference>
<dbReference type="AlphaFoldDB" id="A0A6A2X9X9"/>
<proteinExistence type="predicted"/>
<dbReference type="GO" id="GO:0005524">
    <property type="term" value="F:ATP binding"/>
    <property type="evidence" value="ECO:0007669"/>
    <property type="project" value="InterPro"/>
</dbReference>
<dbReference type="InterPro" id="IPR038718">
    <property type="entry name" value="SNF2-like_sf"/>
</dbReference>
<sequence>MISMVNRQKLRWHMTKRMKGSMSATWSWPERAVHAYINCRLLAHQREGIKFLYRLYKNNHGGILGGDMGLGKTITFLAAVYGKDEEYGDSRPVKENQVEQKGPVLIICPTSVIHNWECEFSKWAPFNVSIYHGSSCELILEKLQAIGVGSSGTIMQNKIMELFNLFDWFAPGSLGTREHFLEFYDEPLKHGQRSTAPERFVRVADERTSQRVVIHALSTLSSCNRSMNSSSVGIFENSNRQPERFAKRALVHGCTAGCIDALIAFKMECMDALVPGAWMQCNGAWIQCRGAWMHCRGVWMHFDTL</sequence>
<reference evidence="2" key="1">
    <citation type="submission" date="2019-09" db="EMBL/GenBank/DDBJ databases">
        <title>Draft genome information of white flower Hibiscus syriacus.</title>
        <authorList>
            <person name="Kim Y.-M."/>
        </authorList>
    </citation>
    <scope>NUCLEOTIDE SEQUENCE [LARGE SCALE GENOMIC DNA]</scope>
    <source>
        <strain evidence="2">YM2019G1</strain>
    </source>
</reference>
<dbReference type="InterPro" id="IPR027417">
    <property type="entry name" value="P-loop_NTPase"/>
</dbReference>
<organism evidence="2 3">
    <name type="scientific">Hibiscus syriacus</name>
    <name type="common">Rose of Sharon</name>
    <dbReference type="NCBI Taxonomy" id="106335"/>
    <lineage>
        <taxon>Eukaryota</taxon>
        <taxon>Viridiplantae</taxon>
        <taxon>Streptophyta</taxon>
        <taxon>Embryophyta</taxon>
        <taxon>Tracheophyta</taxon>
        <taxon>Spermatophyta</taxon>
        <taxon>Magnoliopsida</taxon>
        <taxon>eudicotyledons</taxon>
        <taxon>Gunneridae</taxon>
        <taxon>Pentapetalae</taxon>
        <taxon>rosids</taxon>
        <taxon>malvids</taxon>
        <taxon>Malvales</taxon>
        <taxon>Malvaceae</taxon>
        <taxon>Malvoideae</taxon>
        <taxon>Hibiscus</taxon>
    </lineage>
</organism>
<dbReference type="SMART" id="SM00487">
    <property type="entry name" value="DEXDc"/>
    <property type="match status" value="1"/>
</dbReference>
<dbReference type="Pfam" id="PF00176">
    <property type="entry name" value="SNF2-rel_dom"/>
    <property type="match status" value="1"/>
</dbReference>
<dbReference type="EMBL" id="VEPZ02001661">
    <property type="protein sequence ID" value="KAE8664075.1"/>
    <property type="molecule type" value="Genomic_DNA"/>
</dbReference>
<protein>
    <recommendedName>
        <fullName evidence="1">Helicase ATP-binding domain-containing protein</fullName>
    </recommendedName>
</protein>